<proteinExistence type="predicted"/>
<evidence type="ECO:0000313" key="1">
    <source>
        <dbReference type="EMBL" id="MEJ2901520.1"/>
    </source>
</evidence>
<dbReference type="EMBL" id="JBBEUB010000001">
    <property type="protein sequence ID" value="MEJ2901520.1"/>
    <property type="molecule type" value="Genomic_DNA"/>
</dbReference>
<dbReference type="RefSeq" id="WP_337715281.1">
    <property type="nucleotide sequence ID" value="NZ_JBBEUB010000001.1"/>
</dbReference>
<dbReference type="Proteomes" id="UP001378956">
    <property type="component" value="Unassembled WGS sequence"/>
</dbReference>
<protein>
    <submittedName>
        <fullName evidence="1">Uncharacterized protein</fullName>
    </submittedName>
</protein>
<evidence type="ECO:0000313" key="2">
    <source>
        <dbReference type="Proteomes" id="UP001378956"/>
    </source>
</evidence>
<keyword evidence="2" id="KW-1185">Reference proteome</keyword>
<organism evidence="1 2">
    <name type="scientific">Pedobacter panaciterrae</name>
    <dbReference type="NCBI Taxonomy" id="363849"/>
    <lineage>
        <taxon>Bacteria</taxon>
        <taxon>Pseudomonadati</taxon>
        <taxon>Bacteroidota</taxon>
        <taxon>Sphingobacteriia</taxon>
        <taxon>Sphingobacteriales</taxon>
        <taxon>Sphingobacteriaceae</taxon>
        <taxon>Pedobacter</taxon>
    </lineage>
</organism>
<sequence length="378" mass="44342">MEKYTSEEIYELVGKKDKTAHLTFIPGSEAYQNYGLSLSVVFVYNQYERQEMDEAVKTKPFSRNGYLKAKDLLTFDKKVEQELLKTGICSDDILDISYFVADPVNTYHSQDTRTIKKIEIDAKPKANGGDLEWMYGFNAKMVREGIGLTPKERESYLAQKYYFEPNELTEEELLEMKGVRDSFRPEIRFHFLQIKIVRSEELTDEENLDAAQLIQDRINAKKNVLDQYLKEAGSSFVRLGRHDINQLAKLMYKVEKFKERRLNAMGKIPVYLDLEGYLHIYMRHVKELKFNGHFQHKDDSQWEESDVLLVMTEMILSIDEEVQEFFEKNPGVEYSRYGRESVYFEGDFYTIHIEPGGRISTFYKNAKKMLVKQAQSNP</sequence>
<comment type="caution">
    <text evidence="1">The sequence shown here is derived from an EMBL/GenBank/DDBJ whole genome shotgun (WGS) entry which is preliminary data.</text>
</comment>
<name>A0ABU8NGZ6_9SPHI</name>
<gene>
    <name evidence="1" type="ORF">WAE58_03755</name>
</gene>
<reference evidence="1 2" key="1">
    <citation type="submission" date="2024-03" db="EMBL/GenBank/DDBJ databases">
        <title>Sequence of Lycoming College Course Isolates.</title>
        <authorList>
            <person name="Plotts O."/>
            <person name="Newman J."/>
        </authorList>
    </citation>
    <scope>NUCLEOTIDE SEQUENCE [LARGE SCALE GENOMIC DNA]</scope>
    <source>
        <strain evidence="1 2">CJB-3</strain>
    </source>
</reference>
<accession>A0ABU8NGZ6</accession>